<keyword evidence="1" id="KW-0131">Cell cycle</keyword>
<gene>
    <name evidence="1" type="ORF">AAAT34_07650</name>
</gene>
<sequence>MAEADQNKINIRLHIYDTDIMVRVPRDEEPLYRKDAELINELLNAYFSNFKGMKGDKEITYFAMIDLGLRLQKELKRNDTKPYDDILTKLTSEIEAVLKEK</sequence>
<comment type="caution">
    <text evidence="1">The sequence shown here is derived from an EMBL/GenBank/DDBJ whole genome shotgun (WGS) entry which is preliminary data.</text>
</comment>
<dbReference type="GO" id="GO:0051301">
    <property type="term" value="P:cell division"/>
    <property type="evidence" value="ECO:0007669"/>
    <property type="project" value="UniProtKB-KW"/>
</dbReference>
<dbReference type="Proteomes" id="UP001487296">
    <property type="component" value="Unassembled WGS sequence"/>
</dbReference>
<proteinExistence type="predicted"/>
<protein>
    <submittedName>
        <fullName evidence="1">Cell division protein ZapA</fullName>
    </submittedName>
</protein>
<name>A0ABV1FR92_9BACT</name>
<keyword evidence="1" id="KW-0132">Cell division</keyword>
<dbReference type="RefSeq" id="WP_215760756.1">
    <property type="nucleotide sequence ID" value="NZ_JAHKBE010000069.1"/>
</dbReference>
<evidence type="ECO:0000313" key="2">
    <source>
        <dbReference type="Proteomes" id="UP001487296"/>
    </source>
</evidence>
<accession>A0ABV1FR92</accession>
<dbReference type="InterPro" id="IPR007838">
    <property type="entry name" value="Cell_div_ZapA-like"/>
</dbReference>
<keyword evidence="2" id="KW-1185">Reference proteome</keyword>
<reference evidence="1 2" key="1">
    <citation type="submission" date="2024-04" db="EMBL/GenBank/DDBJ databases">
        <title>Human intestinal bacterial collection.</title>
        <authorList>
            <person name="Pauvert C."/>
            <person name="Hitch T.C.A."/>
            <person name="Clavel T."/>
        </authorList>
    </citation>
    <scope>NUCLEOTIDE SEQUENCE [LARGE SCALE GENOMIC DNA]</scope>
    <source>
        <strain evidence="1 2">CLA-AA-H145</strain>
    </source>
</reference>
<dbReference type="EMBL" id="JBBNFP010000027">
    <property type="protein sequence ID" value="MEQ2486928.1"/>
    <property type="molecule type" value="Genomic_DNA"/>
</dbReference>
<organism evidence="1 2">
    <name type="scientific">Hallella faecis</name>
    <dbReference type="NCBI Taxonomy" id="2841596"/>
    <lineage>
        <taxon>Bacteria</taxon>
        <taxon>Pseudomonadati</taxon>
        <taxon>Bacteroidota</taxon>
        <taxon>Bacteroidia</taxon>
        <taxon>Bacteroidales</taxon>
        <taxon>Prevotellaceae</taxon>
        <taxon>Hallella</taxon>
    </lineage>
</organism>
<dbReference type="Pfam" id="PF05164">
    <property type="entry name" value="ZapA"/>
    <property type="match status" value="1"/>
</dbReference>
<evidence type="ECO:0000313" key="1">
    <source>
        <dbReference type="EMBL" id="MEQ2486928.1"/>
    </source>
</evidence>